<evidence type="ECO:0000256" key="1">
    <source>
        <dbReference type="ARBA" id="ARBA00004651"/>
    </source>
</evidence>
<comment type="subcellular location">
    <subcellularLocation>
        <location evidence="1">Cell membrane</location>
        <topology evidence="1">Multi-pass membrane protein</topology>
    </subcellularLocation>
</comment>
<feature type="domain" description="MacB-like periplasmic core" evidence="9">
    <location>
        <begin position="541"/>
        <end position="666"/>
    </location>
</feature>
<dbReference type="Proteomes" id="UP001634747">
    <property type="component" value="Unassembled WGS sequence"/>
</dbReference>
<dbReference type="InterPro" id="IPR017800">
    <property type="entry name" value="ADOP"/>
</dbReference>
<dbReference type="InterPro" id="IPR003838">
    <property type="entry name" value="ABC3_permease_C"/>
</dbReference>
<comment type="caution">
    <text evidence="10">The sequence shown here is derived from an EMBL/GenBank/DDBJ whole genome shotgun (WGS) entry which is preliminary data.</text>
</comment>
<evidence type="ECO:0000313" key="10">
    <source>
        <dbReference type="EMBL" id="MFN2976221.1"/>
    </source>
</evidence>
<accession>A0ABW9KKA3</accession>
<feature type="transmembrane region" description="Helical" evidence="7">
    <location>
        <begin position="447"/>
        <end position="470"/>
    </location>
</feature>
<feature type="domain" description="MacB-like periplasmic core" evidence="9">
    <location>
        <begin position="23"/>
        <end position="253"/>
    </location>
</feature>
<organism evidence="10 11">
    <name type="scientific">Terriglobus aquaticus</name>
    <dbReference type="NCBI Taxonomy" id="940139"/>
    <lineage>
        <taxon>Bacteria</taxon>
        <taxon>Pseudomonadati</taxon>
        <taxon>Acidobacteriota</taxon>
        <taxon>Terriglobia</taxon>
        <taxon>Terriglobales</taxon>
        <taxon>Acidobacteriaceae</taxon>
        <taxon>Terriglobus</taxon>
    </lineage>
</organism>
<evidence type="ECO:0000256" key="4">
    <source>
        <dbReference type="ARBA" id="ARBA00022989"/>
    </source>
</evidence>
<dbReference type="InterPro" id="IPR050250">
    <property type="entry name" value="Macrolide_Exporter_MacB"/>
</dbReference>
<dbReference type="InterPro" id="IPR025857">
    <property type="entry name" value="MacB_PCD"/>
</dbReference>
<dbReference type="NCBIfam" id="TIGR03434">
    <property type="entry name" value="ADOP"/>
    <property type="match status" value="1"/>
</dbReference>
<dbReference type="EMBL" id="JBJYXY010000001">
    <property type="protein sequence ID" value="MFN2976221.1"/>
    <property type="molecule type" value="Genomic_DNA"/>
</dbReference>
<feature type="domain" description="ABC3 transporter permease C-terminal" evidence="8">
    <location>
        <begin position="730"/>
        <end position="843"/>
    </location>
</feature>
<gene>
    <name evidence="10" type="ORF">ACK2TP_10655</name>
</gene>
<dbReference type="Pfam" id="PF02687">
    <property type="entry name" value="FtsX"/>
    <property type="match status" value="2"/>
</dbReference>
<sequence length="850" mass="91904">METLRQDLQYSLRRLRLSPGFAATAVLTLAIGIGATTAIFTLLYQVILRTLPVQHPEQLYKIGKDINCCVTGGMQTEWNLFGADLYRTLRDQTPNTDGIAAVQAGTTTLSARREGEGASQPLDVRVISGNYFDVLGVKPYMGRLLRPEDDRTGAAPVAVLSYAVWQSRFHADPRLVGSTLLLSGTPVTVVGVGAANFLGERNDGDPAGVWLPLSQEPLLEPERKLLNTPGSHWLDLLVRIPARSQVPVVERALQVELVRWLRTHKEPTDHTPDAVVEKQTTHLTSADTGINNLRDQYQKSLVLLSAIAGFVLLITCANLANLMLVRGMARSQELNVRAALGAPRWRMVREMLTESVVLSILGGVVALAVAYGGVKGILALAMKDVTVSPLSASPSLPVLAFAFAISLLTGVAFGIAPAWIVTDSNPADALRGANRSTTDASARPQRILIILQAALSVALLSTAGLLIGSLRNLQHQDFRFEPHGRLIAFVDLQAAGYRFEQLEGLYRRMEQQFSGVPGLHGFAYATYSPMAFNNWGGDIAFPGSDPNAHMNASYTAVSPMFFDTVGTRLLRGRVFTDRDTNAAPRVAIVNQKFVDRFMKGKQPLGEVFGPDSLLPSAFTIVGVVDDSKYGDPTEPTRPMWFTPIAQSLDLSGLHASPAVLAQAESGEHFYHFAGNLIFRYDGDPTAAANTVRRTLQAINPDIAVTRLTTYDEQVSNYFTTQQLVVRLTTIFGCIALVLAALGIYGVTAYSVGRRRHEIGIRMALGADRSGILQMILRSSLVQTGIGLLIGIPAAFVAGYLLRSQLYGLAGWNLLPVLASCAALLCAAFLASAIPARRAAAIQPMQALRSE</sequence>
<evidence type="ECO:0000256" key="3">
    <source>
        <dbReference type="ARBA" id="ARBA00022692"/>
    </source>
</evidence>
<evidence type="ECO:0000313" key="11">
    <source>
        <dbReference type="Proteomes" id="UP001634747"/>
    </source>
</evidence>
<dbReference type="RefSeq" id="WP_263412292.1">
    <property type="nucleotide sequence ID" value="NZ_BAABBH010000001.1"/>
</dbReference>
<feature type="transmembrane region" description="Helical" evidence="7">
    <location>
        <begin position="356"/>
        <end position="378"/>
    </location>
</feature>
<evidence type="ECO:0000256" key="5">
    <source>
        <dbReference type="ARBA" id="ARBA00023136"/>
    </source>
</evidence>
<keyword evidence="11" id="KW-1185">Reference proteome</keyword>
<reference evidence="10 11" key="1">
    <citation type="submission" date="2024-12" db="EMBL/GenBank/DDBJ databases">
        <authorList>
            <person name="Lee Y."/>
        </authorList>
    </citation>
    <scope>NUCLEOTIDE SEQUENCE [LARGE SCALE GENOMIC DNA]</scope>
    <source>
        <strain evidence="10 11">03SUJ4</strain>
    </source>
</reference>
<keyword evidence="2" id="KW-1003">Cell membrane</keyword>
<dbReference type="PANTHER" id="PTHR30572:SF4">
    <property type="entry name" value="ABC TRANSPORTER PERMEASE YTRF"/>
    <property type="match status" value="1"/>
</dbReference>
<feature type="transmembrane region" description="Helical" evidence="7">
    <location>
        <begin position="780"/>
        <end position="801"/>
    </location>
</feature>
<evidence type="ECO:0000259" key="8">
    <source>
        <dbReference type="Pfam" id="PF02687"/>
    </source>
</evidence>
<keyword evidence="4 7" id="KW-1133">Transmembrane helix</keyword>
<comment type="similarity">
    <text evidence="6">Belongs to the ABC-4 integral membrane protein family.</text>
</comment>
<evidence type="ECO:0000256" key="7">
    <source>
        <dbReference type="SAM" id="Phobius"/>
    </source>
</evidence>
<feature type="transmembrane region" description="Helical" evidence="7">
    <location>
        <begin position="813"/>
        <end position="835"/>
    </location>
</feature>
<feature type="transmembrane region" description="Helical" evidence="7">
    <location>
        <begin position="301"/>
        <end position="324"/>
    </location>
</feature>
<proteinExistence type="inferred from homology"/>
<evidence type="ECO:0000259" key="9">
    <source>
        <dbReference type="Pfam" id="PF12704"/>
    </source>
</evidence>
<evidence type="ECO:0000256" key="6">
    <source>
        <dbReference type="ARBA" id="ARBA00038076"/>
    </source>
</evidence>
<name>A0ABW9KKA3_9BACT</name>
<protein>
    <submittedName>
        <fullName evidence="10">ABC transporter permease</fullName>
    </submittedName>
</protein>
<feature type="transmembrane region" description="Helical" evidence="7">
    <location>
        <begin position="21"/>
        <end position="44"/>
    </location>
</feature>
<keyword evidence="5 7" id="KW-0472">Membrane</keyword>
<dbReference type="PANTHER" id="PTHR30572">
    <property type="entry name" value="MEMBRANE COMPONENT OF TRANSPORTER-RELATED"/>
    <property type="match status" value="1"/>
</dbReference>
<evidence type="ECO:0000256" key="2">
    <source>
        <dbReference type="ARBA" id="ARBA00022475"/>
    </source>
</evidence>
<feature type="transmembrane region" description="Helical" evidence="7">
    <location>
        <begin position="398"/>
        <end position="421"/>
    </location>
</feature>
<keyword evidence="3 7" id="KW-0812">Transmembrane</keyword>
<feature type="transmembrane region" description="Helical" evidence="7">
    <location>
        <begin position="723"/>
        <end position="746"/>
    </location>
</feature>
<dbReference type="Pfam" id="PF12704">
    <property type="entry name" value="MacB_PCD"/>
    <property type="match status" value="2"/>
</dbReference>
<feature type="domain" description="ABC3 transporter permease C-terminal" evidence="8">
    <location>
        <begin position="306"/>
        <end position="425"/>
    </location>
</feature>